<gene>
    <name evidence="6" type="ORF">QQZ08_002612</name>
</gene>
<protein>
    <recommendedName>
        <fullName evidence="5">SHSP domain-containing protein</fullName>
    </recommendedName>
</protein>
<dbReference type="CDD" id="cd06464">
    <property type="entry name" value="ACD_sHsps-like"/>
    <property type="match status" value="1"/>
</dbReference>
<organism evidence="6 7">
    <name type="scientific">Neonectria magnoliae</name>
    <dbReference type="NCBI Taxonomy" id="2732573"/>
    <lineage>
        <taxon>Eukaryota</taxon>
        <taxon>Fungi</taxon>
        <taxon>Dikarya</taxon>
        <taxon>Ascomycota</taxon>
        <taxon>Pezizomycotina</taxon>
        <taxon>Sordariomycetes</taxon>
        <taxon>Hypocreomycetidae</taxon>
        <taxon>Hypocreales</taxon>
        <taxon>Nectriaceae</taxon>
        <taxon>Neonectria</taxon>
    </lineage>
</organism>
<evidence type="ECO:0000256" key="1">
    <source>
        <dbReference type="ARBA" id="ARBA00023016"/>
    </source>
</evidence>
<dbReference type="PANTHER" id="PTHR11527">
    <property type="entry name" value="HEAT-SHOCK PROTEIN 20 FAMILY MEMBER"/>
    <property type="match status" value="1"/>
</dbReference>
<evidence type="ECO:0000259" key="5">
    <source>
        <dbReference type="PROSITE" id="PS01031"/>
    </source>
</evidence>
<dbReference type="Proteomes" id="UP001498421">
    <property type="component" value="Unassembled WGS sequence"/>
</dbReference>
<feature type="domain" description="SHSP" evidence="5">
    <location>
        <begin position="37"/>
        <end position="216"/>
    </location>
</feature>
<feature type="compositionally biased region" description="Low complexity" evidence="4">
    <location>
        <begin position="145"/>
        <end position="157"/>
    </location>
</feature>
<dbReference type="EMBL" id="JAZAVK010000016">
    <property type="protein sequence ID" value="KAK7430823.1"/>
    <property type="molecule type" value="Genomic_DNA"/>
</dbReference>
<dbReference type="InterPro" id="IPR002068">
    <property type="entry name" value="A-crystallin/Hsp20_dom"/>
</dbReference>
<sequence>MAFFPRSSYGGANASFTPLFRLLEDFDSYSRQDQGSRGLPHWQPKFDVRETNEAYELHGELPGIAKENVHIDFTEPQTILIRGKTERTYTSGTPPAGFVEDKSVGTAAIEGSETHSTSSHRATVEDEFESVAHETTSDAEAAGTPKEIQQAKPAQKQPADKSKYWLTERSIGEFSRSFNFPTRVDQDNVTANFKDGILTVIVPKAKKRESRRITVN</sequence>
<evidence type="ECO:0000313" key="6">
    <source>
        <dbReference type="EMBL" id="KAK7430823.1"/>
    </source>
</evidence>
<accession>A0ABR1IB39</accession>
<dbReference type="InterPro" id="IPR008978">
    <property type="entry name" value="HSP20-like_chaperone"/>
</dbReference>
<evidence type="ECO:0000256" key="4">
    <source>
        <dbReference type="SAM" id="MobiDB-lite"/>
    </source>
</evidence>
<dbReference type="SUPFAM" id="SSF49764">
    <property type="entry name" value="HSP20-like chaperones"/>
    <property type="match status" value="1"/>
</dbReference>
<comment type="similarity">
    <text evidence="2 3">Belongs to the small heat shock protein (HSP20) family.</text>
</comment>
<dbReference type="Pfam" id="PF00011">
    <property type="entry name" value="HSP20"/>
    <property type="match status" value="1"/>
</dbReference>
<dbReference type="InterPro" id="IPR031107">
    <property type="entry name" value="Small_HSP"/>
</dbReference>
<dbReference type="Gene3D" id="2.60.40.790">
    <property type="match status" value="1"/>
</dbReference>
<evidence type="ECO:0000256" key="2">
    <source>
        <dbReference type="PROSITE-ProRule" id="PRU00285"/>
    </source>
</evidence>
<keyword evidence="1" id="KW-0346">Stress response</keyword>
<feature type="region of interest" description="Disordered" evidence="4">
    <location>
        <begin position="130"/>
        <end position="163"/>
    </location>
</feature>
<reference evidence="6 7" key="1">
    <citation type="journal article" date="2025" name="Microbiol. Resour. Announc.">
        <title>Draft genome sequences for Neonectria magnoliae and Neonectria punicea, canker pathogens of Liriodendron tulipifera and Acer saccharum in West Virginia.</title>
        <authorList>
            <person name="Petronek H.M."/>
            <person name="Kasson M.T."/>
            <person name="Metheny A.M."/>
            <person name="Stauder C.M."/>
            <person name="Lovett B."/>
            <person name="Lynch S.C."/>
            <person name="Garnas J.R."/>
            <person name="Kasson L.R."/>
            <person name="Stajich J.E."/>
        </authorList>
    </citation>
    <scope>NUCLEOTIDE SEQUENCE [LARGE SCALE GENOMIC DNA]</scope>
    <source>
        <strain evidence="6 7">NRRL 64651</strain>
    </source>
</reference>
<name>A0ABR1IB39_9HYPO</name>
<evidence type="ECO:0000313" key="7">
    <source>
        <dbReference type="Proteomes" id="UP001498421"/>
    </source>
</evidence>
<keyword evidence="7" id="KW-1185">Reference proteome</keyword>
<evidence type="ECO:0000256" key="3">
    <source>
        <dbReference type="RuleBase" id="RU003616"/>
    </source>
</evidence>
<comment type="caution">
    <text evidence="6">The sequence shown here is derived from an EMBL/GenBank/DDBJ whole genome shotgun (WGS) entry which is preliminary data.</text>
</comment>
<dbReference type="PROSITE" id="PS01031">
    <property type="entry name" value="SHSP"/>
    <property type="match status" value="1"/>
</dbReference>
<proteinExistence type="inferred from homology"/>